<keyword evidence="1" id="KW-1133">Transmembrane helix</keyword>
<proteinExistence type="predicted"/>
<evidence type="ECO:0000256" key="1">
    <source>
        <dbReference type="SAM" id="Phobius"/>
    </source>
</evidence>
<gene>
    <name evidence="2" type="ORF">CH371_06890</name>
</gene>
<keyword evidence="1" id="KW-0472">Membrane</keyword>
<dbReference type="Proteomes" id="UP000231912">
    <property type="component" value="Unassembled WGS sequence"/>
</dbReference>
<organism evidence="2 3">
    <name type="scientific">Leptospira wolffii</name>
    <dbReference type="NCBI Taxonomy" id="409998"/>
    <lineage>
        <taxon>Bacteria</taxon>
        <taxon>Pseudomonadati</taxon>
        <taxon>Spirochaetota</taxon>
        <taxon>Spirochaetia</taxon>
        <taxon>Leptospirales</taxon>
        <taxon>Leptospiraceae</taxon>
        <taxon>Leptospira</taxon>
    </lineage>
</organism>
<evidence type="ECO:0000313" key="3">
    <source>
        <dbReference type="Proteomes" id="UP000231912"/>
    </source>
</evidence>
<name>A0A2M9ZH04_9LEPT</name>
<reference evidence="2 3" key="1">
    <citation type="submission" date="2017-07" db="EMBL/GenBank/DDBJ databases">
        <title>Leptospira spp. isolated from tropical soils.</title>
        <authorList>
            <person name="Thibeaux R."/>
            <person name="Iraola G."/>
            <person name="Ferres I."/>
            <person name="Bierque E."/>
            <person name="Girault D."/>
            <person name="Soupe-Gilbert M.-E."/>
            <person name="Picardeau M."/>
            <person name="Goarant C."/>
        </authorList>
    </citation>
    <scope>NUCLEOTIDE SEQUENCE [LARGE SCALE GENOMIC DNA]</scope>
    <source>
        <strain evidence="2 3">FH2-C-A2</strain>
    </source>
</reference>
<evidence type="ECO:0008006" key="4">
    <source>
        <dbReference type="Google" id="ProtNLM"/>
    </source>
</evidence>
<feature type="transmembrane region" description="Helical" evidence="1">
    <location>
        <begin position="123"/>
        <end position="140"/>
    </location>
</feature>
<feature type="transmembrane region" description="Helical" evidence="1">
    <location>
        <begin position="56"/>
        <end position="78"/>
    </location>
</feature>
<feature type="transmembrane region" description="Helical" evidence="1">
    <location>
        <begin position="90"/>
        <end position="111"/>
    </location>
</feature>
<dbReference type="InterPro" id="IPR013879">
    <property type="entry name" value="DUF1761"/>
</dbReference>
<dbReference type="EMBL" id="NPDT01000001">
    <property type="protein sequence ID" value="PJZ67719.1"/>
    <property type="molecule type" value="Genomic_DNA"/>
</dbReference>
<sequence length="149" mass="17053">MSTIGLTSKERLPFRIGPIAILSVGLLAFIASLLWYSPILFGGIWMEYRNPSANSSPLWMLVAPLRELIVSYLLAKLFRELRILEWKNAILLSFQLWLAFHAVGMAGAVIWDNMNWKLASVHAGDWLMKMILMSVLLCYWNRRINEVSA</sequence>
<comment type="caution">
    <text evidence="2">The sequence shown here is derived from an EMBL/GenBank/DDBJ whole genome shotgun (WGS) entry which is preliminary data.</text>
</comment>
<accession>A0A2M9ZH04</accession>
<feature type="transmembrane region" description="Helical" evidence="1">
    <location>
        <begin position="12"/>
        <end position="36"/>
    </location>
</feature>
<keyword evidence="1" id="KW-0812">Transmembrane</keyword>
<dbReference type="AlphaFoldDB" id="A0A2M9ZH04"/>
<evidence type="ECO:0000313" key="2">
    <source>
        <dbReference type="EMBL" id="PJZ67719.1"/>
    </source>
</evidence>
<dbReference type="Pfam" id="PF08570">
    <property type="entry name" value="DUF1761"/>
    <property type="match status" value="1"/>
</dbReference>
<dbReference type="RefSeq" id="WP_100758151.1">
    <property type="nucleotide sequence ID" value="NZ_NPDT01000001.1"/>
</dbReference>
<protein>
    <recommendedName>
        <fullName evidence="4">DUF1761 domain-containing protein</fullName>
    </recommendedName>
</protein>